<gene>
    <name evidence="2" type="ORF">g.2078</name>
</gene>
<dbReference type="EMBL" id="GEDC01000627">
    <property type="protein sequence ID" value="JAS36671.1"/>
    <property type="molecule type" value="Transcribed_RNA"/>
</dbReference>
<accession>A0A1B6EFK5</accession>
<protein>
    <submittedName>
        <fullName evidence="2">Uncharacterized protein</fullName>
    </submittedName>
</protein>
<feature type="non-terminal residue" evidence="2">
    <location>
        <position position="1"/>
    </location>
</feature>
<feature type="signal peptide" evidence="1">
    <location>
        <begin position="1"/>
        <end position="25"/>
    </location>
</feature>
<evidence type="ECO:0000256" key="1">
    <source>
        <dbReference type="SAM" id="SignalP"/>
    </source>
</evidence>
<name>A0A1B6EFK5_9HEMI</name>
<sequence length="287" mass="33312">ILPLNLVKCLSLATVILVVCGHAYSYTEYDEEDNNFPIFYSFNDVISVINEQANEYPDEVDQLYQAYYERCNVTEEAHVDAHSARRKPFIVIEGNFRSNREAIGKHIARRLEGRMLLTPPSCLANLTNIFPRGSRLRTAFFSLANYVAAFHVRQLLAQNIPVVMNGYWTDQASFIIGRRFSKSADLPPKGDSLYEFPNDLTSPDLLFYVNYPFDRHNQPFTTPFPYFKPKKLLIYQRFRYPKMIEVSTSAGFHHAVNLIYDNIYNLLGRKYDLSFADRMNKYQPPTL</sequence>
<keyword evidence="1" id="KW-0732">Signal</keyword>
<proteinExistence type="predicted"/>
<feature type="chain" id="PRO_5008582174" evidence="1">
    <location>
        <begin position="26"/>
        <end position="287"/>
    </location>
</feature>
<reference evidence="2" key="1">
    <citation type="submission" date="2015-12" db="EMBL/GenBank/DDBJ databases">
        <title>De novo transcriptome assembly of four potential Pierce s Disease insect vectors from Arizona vineyards.</title>
        <authorList>
            <person name="Tassone E.E."/>
        </authorList>
    </citation>
    <scope>NUCLEOTIDE SEQUENCE</scope>
</reference>
<evidence type="ECO:0000313" key="2">
    <source>
        <dbReference type="EMBL" id="JAS36671.1"/>
    </source>
</evidence>
<dbReference type="AlphaFoldDB" id="A0A1B6EFK5"/>
<organism evidence="2">
    <name type="scientific">Clastoptera arizonana</name>
    <name type="common">Arizona spittle bug</name>
    <dbReference type="NCBI Taxonomy" id="38151"/>
    <lineage>
        <taxon>Eukaryota</taxon>
        <taxon>Metazoa</taxon>
        <taxon>Ecdysozoa</taxon>
        <taxon>Arthropoda</taxon>
        <taxon>Hexapoda</taxon>
        <taxon>Insecta</taxon>
        <taxon>Pterygota</taxon>
        <taxon>Neoptera</taxon>
        <taxon>Paraneoptera</taxon>
        <taxon>Hemiptera</taxon>
        <taxon>Auchenorrhyncha</taxon>
        <taxon>Cercopoidea</taxon>
        <taxon>Clastopteridae</taxon>
        <taxon>Clastoptera</taxon>
    </lineage>
</organism>